<keyword evidence="3" id="KW-1003">Cell membrane</keyword>
<dbReference type="GO" id="GO:0015054">
    <property type="term" value="F:gastrin receptor activity"/>
    <property type="evidence" value="ECO:0007669"/>
    <property type="project" value="InterPro"/>
</dbReference>
<dbReference type="InterPro" id="IPR000314">
    <property type="entry name" value="Gastrin_rcpt"/>
</dbReference>
<feature type="region of interest" description="Disordered" evidence="17">
    <location>
        <begin position="23"/>
        <end position="74"/>
    </location>
</feature>
<feature type="region of interest" description="Disordered" evidence="17">
    <location>
        <begin position="426"/>
        <end position="461"/>
    </location>
</feature>
<feature type="transmembrane region" description="Helical" evidence="18">
    <location>
        <begin position="86"/>
        <end position="109"/>
    </location>
</feature>
<dbReference type="SMART" id="SM01381">
    <property type="entry name" value="7TM_GPCR_Srsx"/>
    <property type="match status" value="1"/>
</dbReference>
<dbReference type="STRING" id="38654.A0A3Q0FQB8"/>
<evidence type="ECO:0000256" key="8">
    <source>
        <dbReference type="ARBA" id="ARBA00023139"/>
    </source>
</evidence>
<evidence type="ECO:0000256" key="7">
    <source>
        <dbReference type="ARBA" id="ARBA00023136"/>
    </source>
</evidence>
<dbReference type="InParanoid" id="A0A3Q0FQB8"/>
<evidence type="ECO:0000313" key="21">
    <source>
        <dbReference type="RefSeq" id="XP_025049509.1"/>
    </source>
</evidence>
<comment type="function">
    <text evidence="14">Receptor for gastrin and cholecystokinin. The CCK-B receptors occur throughout the central nervous system where they modulate anxiety, analgesia, arousal, and neuroleptic activity. This receptor mediates its action by association with G proteins that activate a phosphatidylinositol-calcium second messenger system.</text>
</comment>
<dbReference type="AlphaFoldDB" id="A0A3Q0FQB8"/>
<comment type="subcellular location">
    <subcellularLocation>
        <location evidence="1">Cell membrane</location>
        <topology evidence="1">Multi-pass membrane protein</topology>
    </subcellularLocation>
</comment>
<dbReference type="CTD" id="887"/>
<evidence type="ECO:0000256" key="11">
    <source>
        <dbReference type="ARBA" id="ARBA00023180"/>
    </source>
</evidence>
<evidence type="ECO:0000256" key="1">
    <source>
        <dbReference type="ARBA" id="ARBA00004651"/>
    </source>
</evidence>
<evidence type="ECO:0000256" key="13">
    <source>
        <dbReference type="ARBA" id="ARBA00023288"/>
    </source>
</evidence>
<comment type="similarity">
    <text evidence="16">Belongs to the G-protein coupled receptor 1 family.</text>
</comment>
<evidence type="ECO:0000256" key="17">
    <source>
        <dbReference type="SAM" id="MobiDB-lite"/>
    </source>
</evidence>
<dbReference type="GO" id="GO:0008188">
    <property type="term" value="F:neuropeptide receptor activity"/>
    <property type="evidence" value="ECO:0007669"/>
    <property type="project" value="TreeGrafter"/>
</dbReference>
<proteinExistence type="inferred from homology"/>
<dbReference type="PANTHER" id="PTHR24238">
    <property type="entry name" value="G-PROTEIN COUPLED RECEPTOR"/>
    <property type="match status" value="1"/>
</dbReference>
<dbReference type="PRINTS" id="PR01822">
    <property type="entry name" value="CCYSTOKININR"/>
</dbReference>
<accession>A0A3Q0FQB8</accession>
<dbReference type="RefSeq" id="XP_025049509.1">
    <property type="nucleotide sequence ID" value="XM_025193724.1"/>
</dbReference>
<evidence type="ECO:0000256" key="14">
    <source>
        <dbReference type="ARBA" id="ARBA00025402"/>
    </source>
</evidence>
<evidence type="ECO:0000256" key="4">
    <source>
        <dbReference type="ARBA" id="ARBA00022692"/>
    </source>
</evidence>
<dbReference type="InterPro" id="IPR009126">
    <property type="entry name" value="Cholcskin_rcpt"/>
</dbReference>
<evidence type="ECO:0000256" key="6">
    <source>
        <dbReference type="ARBA" id="ARBA00023040"/>
    </source>
</evidence>
<protein>
    <recommendedName>
        <fullName evidence="2">Gastrin/cholecystokinin type B receptor</fullName>
    </recommendedName>
    <alternativeName>
        <fullName evidence="15">Cholecystokinin-2 receptor</fullName>
    </alternativeName>
</protein>
<dbReference type="InterPro" id="IPR000276">
    <property type="entry name" value="GPCR_Rhodpsn"/>
</dbReference>
<gene>
    <name evidence="21" type="primary">CCKBR</name>
</gene>
<feature type="transmembrane region" description="Helical" evidence="18">
    <location>
        <begin position="388"/>
        <end position="409"/>
    </location>
</feature>
<feature type="compositionally biased region" description="Polar residues" evidence="17">
    <location>
        <begin position="450"/>
        <end position="461"/>
    </location>
</feature>
<dbReference type="Proteomes" id="UP000189705">
    <property type="component" value="Unplaced"/>
</dbReference>
<organism evidence="20 21">
    <name type="scientific">Alligator sinensis</name>
    <name type="common">Chinese alligator</name>
    <dbReference type="NCBI Taxonomy" id="38654"/>
    <lineage>
        <taxon>Eukaryota</taxon>
        <taxon>Metazoa</taxon>
        <taxon>Chordata</taxon>
        <taxon>Craniata</taxon>
        <taxon>Vertebrata</taxon>
        <taxon>Euteleostomi</taxon>
        <taxon>Archelosauria</taxon>
        <taxon>Archosauria</taxon>
        <taxon>Crocodylia</taxon>
        <taxon>Alligatoridae</taxon>
        <taxon>Alligatorinae</taxon>
        <taxon>Alligator</taxon>
    </lineage>
</organism>
<reference evidence="21" key="1">
    <citation type="submission" date="2025-08" db="UniProtKB">
        <authorList>
            <consortium name="RefSeq"/>
        </authorList>
    </citation>
    <scope>IDENTIFICATION</scope>
</reference>
<keyword evidence="20" id="KW-1185">Reference proteome</keyword>
<keyword evidence="7 18" id="KW-0472">Membrane</keyword>
<keyword evidence="10 16" id="KW-0675">Receptor</keyword>
<dbReference type="PANTHER" id="PTHR24238:SF79">
    <property type="entry name" value="GASTRIN_CHOLECYSTOKININ TYPE B RECEPTOR"/>
    <property type="match status" value="1"/>
</dbReference>
<dbReference type="InterPro" id="IPR017452">
    <property type="entry name" value="GPCR_Rhodpsn_7TM"/>
</dbReference>
<keyword evidence="11" id="KW-0325">Glycoprotein</keyword>
<evidence type="ECO:0000256" key="12">
    <source>
        <dbReference type="ARBA" id="ARBA00023224"/>
    </source>
</evidence>
<dbReference type="PRINTS" id="PR00237">
    <property type="entry name" value="GPCRRHODOPSN"/>
</dbReference>
<evidence type="ECO:0000256" key="18">
    <source>
        <dbReference type="SAM" id="Phobius"/>
    </source>
</evidence>
<dbReference type="KEGG" id="asn:102380136"/>
<feature type="transmembrane region" description="Helical" evidence="18">
    <location>
        <begin position="347"/>
        <end position="368"/>
    </location>
</feature>
<feature type="domain" description="G-protein coupled receptors family 1 profile" evidence="19">
    <location>
        <begin position="99"/>
        <end position="406"/>
    </location>
</feature>
<dbReference type="Gene3D" id="1.20.1070.10">
    <property type="entry name" value="Rhodopsin 7-helix transmembrane proteins"/>
    <property type="match status" value="1"/>
</dbReference>
<dbReference type="PROSITE" id="PS50262">
    <property type="entry name" value="G_PROTEIN_RECEP_F1_2"/>
    <property type="match status" value="1"/>
</dbReference>
<evidence type="ECO:0000256" key="5">
    <source>
        <dbReference type="ARBA" id="ARBA00022989"/>
    </source>
</evidence>
<feature type="transmembrane region" description="Helical" evidence="18">
    <location>
        <begin position="157"/>
        <end position="178"/>
    </location>
</feature>
<keyword evidence="8" id="KW-0564">Palmitate</keyword>
<evidence type="ECO:0000256" key="15">
    <source>
        <dbReference type="ARBA" id="ARBA00031093"/>
    </source>
</evidence>
<evidence type="ECO:0000256" key="16">
    <source>
        <dbReference type="RuleBase" id="RU000688"/>
    </source>
</evidence>
<dbReference type="Pfam" id="PF00001">
    <property type="entry name" value="7tm_1"/>
    <property type="match status" value="1"/>
</dbReference>
<evidence type="ECO:0000256" key="9">
    <source>
        <dbReference type="ARBA" id="ARBA00023157"/>
    </source>
</evidence>
<sequence length="461" mass="49353">MPMYAGIPRVRVNICMRVVVPSTSPPSALVPDPRAPGPPAAAREGQGGTPGGRLPARLPSPGWGEHPGGANLPPTAGTELEVTVRVLLYGLIFALSVLGNALVVAVLALNRRLRTVTNAFLLSLALSDLLLALCCMPFTLVPNLMGTFVFGDVVCKLMAYLMGVSVSVSTFSLVAIALERYSAICNPLQSRAWQTRSHAARVIASTWLLSALLMLPYAVYSTTVPLARPPRPPLYQCLHSWPSQHFKQAWYLLLLMILFFVPGVVMAVAYGLISRELYHGIRFEMDMKREAGGGRSGGEAGSEEGDGCYVQLMRAGGALELGALSGAGPERARSSRSEAQLGAKRRVIRMLVVIVALFFLCWLPVFTANTGRAFAPTAAQRALAGTPISFIHLLSYASACTNPLVYCFMNRRFRQAFLATCTGTCPSSRRARRPPADDDATATAPALSKGSYTTVSSIGPL</sequence>
<feature type="transmembrane region" description="Helical" evidence="18">
    <location>
        <begin position="249"/>
        <end position="273"/>
    </location>
</feature>
<name>A0A3Q0FQB8_ALLSI</name>
<dbReference type="GO" id="GO:0005886">
    <property type="term" value="C:plasma membrane"/>
    <property type="evidence" value="ECO:0007669"/>
    <property type="project" value="UniProtKB-SubCell"/>
</dbReference>
<evidence type="ECO:0000313" key="20">
    <source>
        <dbReference type="Proteomes" id="UP000189705"/>
    </source>
</evidence>
<evidence type="ECO:0000256" key="10">
    <source>
        <dbReference type="ARBA" id="ARBA00023170"/>
    </source>
</evidence>
<dbReference type="PROSITE" id="PS00237">
    <property type="entry name" value="G_PROTEIN_RECEP_F1_1"/>
    <property type="match status" value="1"/>
</dbReference>
<keyword evidence="9" id="KW-1015">Disulfide bond</keyword>
<evidence type="ECO:0000259" key="19">
    <source>
        <dbReference type="PROSITE" id="PS50262"/>
    </source>
</evidence>
<keyword evidence="12 16" id="KW-0807">Transducer</keyword>
<evidence type="ECO:0000256" key="3">
    <source>
        <dbReference type="ARBA" id="ARBA00022475"/>
    </source>
</evidence>
<keyword evidence="6 16" id="KW-0297">G-protein coupled receptor</keyword>
<dbReference type="PRINTS" id="PR00527">
    <property type="entry name" value="GASTRINR"/>
</dbReference>
<dbReference type="GeneID" id="102380136"/>
<keyword evidence="5 18" id="KW-1133">Transmembrane helix</keyword>
<feature type="transmembrane region" description="Helical" evidence="18">
    <location>
        <begin position="121"/>
        <end position="145"/>
    </location>
</feature>
<keyword evidence="4 16" id="KW-0812">Transmembrane</keyword>
<evidence type="ECO:0000256" key="2">
    <source>
        <dbReference type="ARBA" id="ARBA00019090"/>
    </source>
</evidence>
<keyword evidence="13" id="KW-0449">Lipoprotein</keyword>
<feature type="transmembrane region" description="Helical" evidence="18">
    <location>
        <begin position="199"/>
        <end position="220"/>
    </location>
</feature>
<dbReference type="SUPFAM" id="SSF81321">
    <property type="entry name" value="Family A G protein-coupled receptor-like"/>
    <property type="match status" value="1"/>
</dbReference>